<sequence length="177" mass="17677">MARSLILVMVCGVALSATLGLVGCGEGSSCRDSSDCSGSLECSGPNDPQVCGIPANEQCNSDSDCDASQRCHAVPDPCSPDGVGSECRAPCEPGGCLEGYTCGASGACEATPCDQGHTCPDHMACDPEAAVSGPVHARAHGCRTIACSDDGPCSDGACVNGFCQESLGSCVEPQQVP</sequence>
<feature type="chain" id="PRO_5002697435" description="Lipoprotein" evidence="1">
    <location>
        <begin position="20"/>
        <end position="177"/>
    </location>
</feature>
<dbReference type="OrthoDB" id="5516393at2"/>
<comment type="caution">
    <text evidence="2">The sequence shown here is derived from an EMBL/GenBank/DDBJ whole genome shotgun (WGS) entry which is preliminary data.</text>
</comment>
<evidence type="ECO:0008006" key="4">
    <source>
        <dbReference type="Google" id="ProtNLM"/>
    </source>
</evidence>
<keyword evidence="3" id="KW-1185">Reference proteome</keyword>
<reference evidence="2 3" key="1">
    <citation type="submission" date="2007-06" db="EMBL/GenBank/DDBJ databases">
        <authorList>
            <person name="Shimkets L."/>
            <person name="Ferriera S."/>
            <person name="Johnson J."/>
            <person name="Kravitz S."/>
            <person name="Beeson K."/>
            <person name="Sutton G."/>
            <person name="Rogers Y.-H."/>
            <person name="Friedman R."/>
            <person name="Frazier M."/>
            <person name="Venter J.C."/>
        </authorList>
    </citation>
    <scope>NUCLEOTIDE SEQUENCE [LARGE SCALE GENOMIC DNA]</scope>
    <source>
        <strain evidence="2 3">SIR-1</strain>
    </source>
</reference>
<accession>A6G623</accession>
<name>A6G623_9BACT</name>
<dbReference type="PROSITE" id="PS51257">
    <property type="entry name" value="PROKAR_LIPOPROTEIN"/>
    <property type="match status" value="1"/>
</dbReference>
<keyword evidence="1" id="KW-0732">Signal</keyword>
<dbReference type="RefSeq" id="WP_006972172.1">
    <property type="nucleotide sequence ID" value="NZ_ABCS01000028.1"/>
</dbReference>
<dbReference type="AlphaFoldDB" id="A6G623"/>
<dbReference type="Proteomes" id="UP000005801">
    <property type="component" value="Unassembled WGS sequence"/>
</dbReference>
<evidence type="ECO:0000313" key="2">
    <source>
        <dbReference type="EMBL" id="EDM78625.1"/>
    </source>
</evidence>
<evidence type="ECO:0000256" key="1">
    <source>
        <dbReference type="SAM" id="SignalP"/>
    </source>
</evidence>
<proteinExistence type="predicted"/>
<evidence type="ECO:0000313" key="3">
    <source>
        <dbReference type="Proteomes" id="UP000005801"/>
    </source>
</evidence>
<protein>
    <recommendedName>
        <fullName evidence="4">Lipoprotein</fullName>
    </recommendedName>
</protein>
<feature type="signal peptide" evidence="1">
    <location>
        <begin position="1"/>
        <end position="19"/>
    </location>
</feature>
<dbReference type="EMBL" id="ABCS01000028">
    <property type="protein sequence ID" value="EDM78625.1"/>
    <property type="molecule type" value="Genomic_DNA"/>
</dbReference>
<gene>
    <name evidence="2" type="ORF">PPSIR1_29278</name>
</gene>
<organism evidence="2 3">
    <name type="scientific">Plesiocystis pacifica SIR-1</name>
    <dbReference type="NCBI Taxonomy" id="391625"/>
    <lineage>
        <taxon>Bacteria</taxon>
        <taxon>Pseudomonadati</taxon>
        <taxon>Myxococcota</taxon>
        <taxon>Polyangia</taxon>
        <taxon>Nannocystales</taxon>
        <taxon>Nannocystaceae</taxon>
        <taxon>Plesiocystis</taxon>
    </lineage>
</organism>